<name>A0ABV2GXF5_9HYPH</name>
<dbReference type="Gene3D" id="3.40.50.1820">
    <property type="entry name" value="alpha/beta hydrolase"/>
    <property type="match status" value="1"/>
</dbReference>
<organism evidence="2 3">
    <name type="scientific">Mesorhizobium robiniae</name>
    <dbReference type="NCBI Taxonomy" id="559315"/>
    <lineage>
        <taxon>Bacteria</taxon>
        <taxon>Pseudomonadati</taxon>
        <taxon>Pseudomonadota</taxon>
        <taxon>Alphaproteobacteria</taxon>
        <taxon>Hyphomicrobiales</taxon>
        <taxon>Phyllobacteriaceae</taxon>
        <taxon>Mesorhizobium</taxon>
    </lineage>
</organism>
<dbReference type="SUPFAM" id="SSF53474">
    <property type="entry name" value="alpha/beta-Hydrolases"/>
    <property type="match status" value="1"/>
</dbReference>
<proteinExistence type="predicted"/>
<dbReference type="EMBL" id="JBEPMC010000014">
    <property type="protein sequence ID" value="MET3582981.1"/>
    <property type="molecule type" value="Genomic_DNA"/>
</dbReference>
<reference evidence="2 3" key="1">
    <citation type="submission" date="2024-06" db="EMBL/GenBank/DDBJ databases">
        <title>Genomic Encyclopedia of Type Strains, Phase IV (KMG-IV): sequencing the most valuable type-strain genomes for metagenomic binning, comparative biology and taxonomic classification.</title>
        <authorList>
            <person name="Goeker M."/>
        </authorList>
    </citation>
    <scope>NUCLEOTIDE SEQUENCE [LARGE SCALE GENOMIC DNA]</scope>
    <source>
        <strain evidence="2 3">DSM 100022</strain>
    </source>
</reference>
<protein>
    <submittedName>
        <fullName evidence="2">Acetyl esterase/lipase</fullName>
    </submittedName>
</protein>
<dbReference type="InterPro" id="IPR050300">
    <property type="entry name" value="GDXG_lipolytic_enzyme"/>
</dbReference>
<comment type="caution">
    <text evidence="2">The sequence shown here is derived from an EMBL/GenBank/DDBJ whole genome shotgun (WGS) entry which is preliminary data.</text>
</comment>
<keyword evidence="3" id="KW-1185">Reference proteome</keyword>
<dbReference type="Proteomes" id="UP001549204">
    <property type="component" value="Unassembled WGS sequence"/>
</dbReference>
<dbReference type="PANTHER" id="PTHR48081:SF33">
    <property type="entry name" value="KYNURENINE FORMAMIDASE"/>
    <property type="match status" value="1"/>
</dbReference>
<sequence>MEAKSVPLHRIVDWDNAYANGPNIAGGERWPDLWIEPAERFRARMKAQGRARLDQRYGQRPRNLFDLFLPEGTPKGLVVFVHGGFWLRLDKSFWSHLATGPLAHGHAVAMPSYTLCPEIRIAGIVREVAAAIGTAAAMVEGPMRLTGHSAGGHLVTRMITSDVLLPPSVQDRVVNTVSISGVHDLRPLMRTVMNKQLRIDETEANVESPVLLRPIEGARLTCWVGGAERAEFRRQNALLGNVWAGLGAATDAVEEPDRHHFDVIDGLVDRNHPLTRTLVE</sequence>
<accession>A0ABV2GXF5</accession>
<evidence type="ECO:0000313" key="3">
    <source>
        <dbReference type="Proteomes" id="UP001549204"/>
    </source>
</evidence>
<gene>
    <name evidence="2" type="ORF">ABID19_006043</name>
</gene>
<evidence type="ECO:0000313" key="2">
    <source>
        <dbReference type="EMBL" id="MET3582981.1"/>
    </source>
</evidence>
<dbReference type="PANTHER" id="PTHR48081">
    <property type="entry name" value="AB HYDROLASE SUPERFAMILY PROTEIN C4A8.06C"/>
    <property type="match status" value="1"/>
</dbReference>
<evidence type="ECO:0000256" key="1">
    <source>
        <dbReference type="ARBA" id="ARBA00022801"/>
    </source>
</evidence>
<dbReference type="InterPro" id="IPR029058">
    <property type="entry name" value="AB_hydrolase_fold"/>
</dbReference>
<keyword evidence="1" id="KW-0378">Hydrolase</keyword>